<evidence type="ECO:0000313" key="1">
    <source>
        <dbReference type="EMBL" id="KAJ9120714.1"/>
    </source>
</evidence>
<keyword evidence="2" id="KW-1185">Reference proteome</keyword>
<gene>
    <name evidence="1" type="ORF">QFC22_002645</name>
</gene>
<reference evidence="1" key="1">
    <citation type="submission" date="2023-04" db="EMBL/GenBank/DDBJ databases">
        <title>Draft Genome sequencing of Naganishia species isolated from polar environments using Oxford Nanopore Technology.</title>
        <authorList>
            <person name="Leo P."/>
            <person name="Venkateswaran K."/>
        </authorList>
    </citation>
    <scope>NUCLEOTIDE SEQUENCE</scope>
    <source>
        <strain evidence="1">MNA-CCFEE 5425</strain>
    </source>
</reference>
<accession>A0ACC2X9L0</accession>
<organism evidence="1 2">
    <name type="scientific">Naganishia vaughanmartiniae</name>
    <dbReference type="NCBI Taxonomy" id="1424756"/>
    <lineage>
        <taxon>Eukaryota</taxon>
        <taxon>Fungi</taxon>
        <taxon>Dikarya</taxon>
        <taxon>Basidiomycota</taxon>
        <taxon>Agaricomycotina</taxon>
        <taxon>Tremellomycetes</taxon>
        <taxon>Filobasidiales</taxon>
        <taxon>Filobasidiaceae</taxon>
        <taxon>Naganishia</taxon>
    </lineage>
</organism>
<evidence type="ECO:0000313" key="2">
    <source>
        <dbReference type="Proteomes" id="UP001243375"/>
    </source>
</evidence>
<name>A0ACC2X9L0_9TREE</name>
<protein>
    <submittedName>
        <fullName evidence="1">Uncharacterized protein</fullName>
    </submittedName>
</protein>
<dbReference type="Proteomes" id="UP001243375">
    <property type="component" value="Unassembled WGS sequence"/>
</dbReference>
<proteinExistence type="predicted"/>
<comment type="caution">
    <text evidence="1">The sequence shown here is derived from an EMBL/GenBank/DDBJ whole genome shotgun (WGS) entry which is preliminary data.</text>
</comment>
<dbReference type="EMBL" id="JASBWU010000006">
    <property type="protein sequence ID" value="KAJ9120714.1"/>
    <property type="molecule type" value="Genomic_DNA"/>
</dbReference>
<sequence>MSNEVIANRGSATSQKVKVDIISDAICPFCFFGIRNLKKALATAHSDTSSPLARLNFDLEFKPFVLDPTLTREPIDRRKKYEARHGREGLAAREKMMQERARECGVNFTYDGTVSSTHDYHRLLHAAYEKGGQDIQVPLAERLFSGYFEHRKNPGSREYLASEAVKSGVFPTTEAAKEFFESDRYDAEVKQGYLKARMMGVTGVPFFVFDGKVAVSGAQPPEAFLDIFTELVDPNGSGGDTPSVTNQNSAPEASGTGTVKPMACG</sequence>